<dbReference type="PROSITE" id="PS51708">
    <property type="entry name" value="CHAD"/>
    <property type="match status" value="1"/>
</dbReference>
<protein>
    <submittedName>
        <fullName evidence="3">CYTH and CHAD domain-containing protein</fullName>
    </submittedName>
</protein>
<dbReference type="EMBL" id="JBBUTH010000009">
    <property type="protein sequence ID" value="MEK8052339.1"/>
    <property type="molecule type" value="Genomic_DNA"/>
</dbReference>
<dbReference type="SMART" id="SM00880">
    <property type="entry name" value="CHAD"/>
    <property type="match status" value="1"/>
</dbReference>
<dbReference type="CDD" id="cd07756">
    <property type="entry name" value="CYTH-like_Pase_CHAD"/>
    <property type="match status" value="1"/>
</dbReference>
<feature type="domain" description="CHAD" evidence="2">
    <location>
        <begin position="227"/>
        <end position="508"/>
    </location>
</feature>
<evidence type="ECO:0000313" key="4">
    <source>
        <dbReference type="Proteomes" id="UP001365405"/>
    </source>
</evidence>
<organism evidence="3 4">
    <name type="scientific">Pseudaquabacterium inlustre</name>
    <dbReference type="NCBI Taxonomy" id="2984192"/>
    <lineage>
        <taxon>Bacteria</taxon>
        <taxon>Pseudomonadati</taxon>
        <taxon>Pseudomonadota</taxon>
        <taxon>Betaproteobacteria</taxon>
        <taxon>Burkholderiales</taxon>
        <taxon>Sphaerotilaceae</taxon>
        <taxon>Pseudaquabacterium</taxon>
    </lineage>
</organism>
<dbReference type="PROSITE" id="PS51707">
    <property type="entry name" value="CYTH"/>
    <property type="match status" value="1"/>
</dbReference>
<evidence type="ECO:0000313" key="3">
    <source>
        <dbReference type="EMBL" id="MEK8052339.1"/>
    </source>
</evidence>
<evidence type="ECO:0000259" key="1">
    <source>
        <dbReference type="PROSITE" id="PS51707"/>
    </source>
</evidence>
<comment type="caution">
    <text evidence="3">The sequence shown here is derived from an EMBL/GenBank/DDBJ whole genome shotgun (WGS) entry which is preliminary data.</text>
</comment>
<dbReference type="InterPro" id="IPR038186">
    <property type="entry name" value="CHAD_dom_sf"/>
</dbReference>
<name>A0ABU9CNN8_9BURK</name>
<dbReference type="Pfam" id="PF05235">
    <property type="entry name" value="CHAD"/>
    <property type="match status" value="1"/>
</dbReference>
<dbReference type="InterPro" id="IPR033469">
    <property type="entry name" value="CYTH-like_dom_sf"/>
</dbReference>
<keyword evidence="4" id="KW-1185">Reference proteome</keyword>
<dbReference type="PANTHER" id="PTHR39569:SF1">
    <property type="entry name" value="INORGANIC TRIPHOSPHATASE"/>
    <property type="match status" value="1"/>
</dbReference>
<dbReference type="InterPro" id="IPR023577">
    <property type="entry name" value="CYTH_domain"/>
</dbReference>
<proteinExistence type="predicted"/>
<dbReference type="SMART" id="SM01118">
    <property type="entry name" value="CYTH"/>
    <property type="match status" value="1"/>
</dbReference>
<dbReference type="Proteomes" id="UP001365405">
    <property type="component" value="Unassembled WGS sequence"/>
</dbReference>
<gene>
    <name evidence="3" type="ORF">AACH10_18955</name>
</gene>
<dbReference type="InterPro" id="IPR007899">
    <property type="entry name" value="CHAD_dom"/>
</dbReference>
<dbReference type="SUPFAM" id="SSF55154">
    <property type="entry name" value="CYTH-like phosphatases"/>
    <property type="match status" value="1"/>
</dbReference>
<dbReference type="RefSeq" id="WP_341412051.1">
    <property type="nucleotide sequence ID" value="NZ_JBBUTH010000009.1"/>
</dbReference>
<accession>A0ABU9CNN8</accession>
<feature type="domain" description="CYTH" evidence="1">
    <location>
        <begin position="2"/>
        <end position="202"/>
    </location>
</feature>
<dbReference type="Pfam" id="PF01928">
    <property type="entry name" value="CYTH"/>
    <property type="match status" value="1"/>
</dbReference>
<dbReference type="Gene3D" id="1.40.20.10">
    <property type="entry name" value="CHAD domain"/>
    <property type="match status" value="1"/>
</dbReference>
<sequence length="508" mass="54867">MTHEVELKFRIPAHRLAALRRAVATRSARPLTLAARYMETPDGDLGRARVALRLRQEGDGWVQTLKAEGRVALQRLEHNVPLPDEATPALDIARHDGTEAGARLREVLAGARQATLREHYATAVQRTCRTVRHQGALIELALDEGEIRAGGLVLPVCEIEFELLQGEPAALLGLAAAWARRFELWLDVRSKSERGHALAHQAQQPGGSAAQAISRPARPRALTLPGTLGPQAAAAAMLAEGLQQALANASQIADGQWQPEHLHQLRVGLRRLRSVLRLHAALLPGLEPALADAVAALFQRLGAARDRDVRAAWLWPVLHAAGGPAIAQPEPQVDALDLPAWLTSADTQQLWLRLLALTLPGAVLSAGAEARAAGQGTAKALRQALRPPLHSLLRQLRRDARAFATLDDAARHRLRRRIKRLRYAAELSASLWPARRLQALLDALQQAQRPLGVLNDAVVAAAHCRALAGGQPEAWFAVGWLAARHEAAVAACSAPMAALAEVRSPWAD</sequence>
<dbReference type="InterPro" id="IPR039013">
    <property type="entry name" value="YgiF"/>
</dbReference>
<reference evidence="3 4" key="1">
    <citation type="submission" date="2024-04" db="EMBL/GenBank/DDBJ databases">
        <title>Novel species of the genus Ideonella isolated from streams.</title>
        <authorList>
            <person name="Lu H."/>
        </authorList>
    </citation>
    <scope>NUCLEOTIDE SEQUENCE [LARGE SCALE GENOMIC DNA]</scope>
    <source>
        <strain evidence="3 4">DXS22W</strain>
    </source>
</reference>
<dbReference type="Gene3D" id="2.40.320.10">
    <property type="entry name" value="Hypothetical Protein Pfu-838710-001"/>
    <property type="match status" value="1"/>
</dbReference>
<evidence type="ECO:0000259" key="2">
    <source>
        <dbReference type="PROSITE" id="PS51708"/>
    </source>
</evidence>
<dbReference type="PANTHER" id="PTHR39569">
    <property type="entry name" value="INORGANIC TRIPHOSPHATASE"/>
    <property type="match status" value="1"/>
</dbReference>